<keyword evidence="5" id="KW-1185">Reference proteome</keyword>
<proteinExistence type="inferred from homology"/>
<evidence type="ECO:0000256" key="1">
    <source>
        <dbReference type="ARBA" id="ARBA00010062"/>
    </source>
</evidence>
<evidence type="ECO:0000313" key="5">
    <source>
        <dbReference type="Proteomes" id="UP000000657"/>
    </source>
</evidence>
<dbReference type="Pfam" id="PF13458">
    <property type="entry name" value="Peripla_BP_6"/>
    <property type="match status" value="1"/>
</dbReference>
<dbReference type="InterPro" id="IPR028082">
    <property type="entry name" value="Peripla_BP_I"/>
</dbReference>
<feature type="domain" description="Leucine-binding protein" evidence="3">
    <location>
        <begin position="4"/>
        <end position="320"/>
    </location>
</feature>
<dbReference type="InterPro" id="IPR051010">
    <property type="entry name" value="BCAA_transport"/>
</dbReference>
<dbReference type="EMBL" id="CT573213">
    <property type="protein sequence ID" value="CAJ61779.1"/>
    <property type="molecule type" value="Genomic_DNA"/>
</dbReference>
<sequence length="381" mass="41439">MSSMKVGVLQDFLMPPASQQVMLDALRLAFDESYADGEIDRPVELVLRAVDGLPRGTSFDVLNAWKELEAEGVLVIFGPWASDNVLAIRPYVEDVGHIPTLSMSGTDRWYGEWCFCINNGSLPEEPYLLSNYLGVRGVESVAVVYDKCVPGEEYTRFFRDACAFDGVKIAIEEPINMLDTDLSPALARLQASGADAIAYLGWGLTATHLNTALDGTGWDPVKVMSSGFMAAPFLPGGLKSIAGWVGVDQYDEDNVVGQDFLDRFEARFGYRPANFFSVLCYDFGVVIARGLSKATPLSPDGVKEGLEKVKMVPAATGGPGGVFSFGPHARRAWLTPHFIVLREPDPTAEVADLTSGPGSILRHRYTARSRSERLGTAGRTQ</sequence>
<dbReference type="Gene3D" id="3.40.50.2300">
    <property type="match status" value="2"/>
</dbReference>
<dbReference type="PANTHER" id="PTHR30483:SF6">
    <property type="entry name" value="PERIPLASMIC BINDING PROTEIN OF ABC TRANSPORTER FOR NATURAL AMINO ACIDS"/>
    <property type="match status" value="1"/>
</dbReference>
<keyword evidence="2" id="KW-0732">Signal</keyword>
<dbReference type="InterPro" id="IPR028081">
    <property type="entry name" value="Leu-bd"/>
</dbReference>
<name>Q0RL26_FRAAA</name>
<dbReference type="STRING" id="326424.FRAAL3135"/>
<dbReference type="AlphaFoldDB" id="Q0RL26"/>
<reference evidence="4 5" key="1">
    <citation type="journal article" date="2007" name="Genome Res.">
        <title>Genome characteristics of facultatively symbiotic Frankia sp. strains reflect host range and host plant biogeography.</title>
        <authorList>
            <person name="Normand P."/>
            <person name="Lapierre P."/>
            <person name="Tisa L.S."/>
            <person name="Gogarten J.P."/>
            <person name="Alloisio N."/>
            <person name="Bagnarol E."/>
            <person name="Bassi C.A."/>
            <person name="Berry A.M."/>
            <person name="Bickhart D.M."/>
            <person name="Choisne N."/>
            <person name="Couloux A."/>
            <person name="Cournoyer B."/>
            <person name="Cruveiller S."/>
            <person name="Daubin V."/>
            <person name="Demange N."/>
            <person name="Francino M.P."/>
            <person name="Goltsman E."/>
            <person name="Huang Y."/>
            <person name="Kopp O.R."/>
            <person name="Labarre L."/>
            <person name="Lapidus A."/>
            <person name="Lavire C."/>
            <person name="Marechal J."/>
            <person name="Martinez M."/>
            <person name="Mastronunzio J.E."/>
            <person name="Mullin B.C."/>
            <person name="Niemann J."/>
            <person name="Pujic P."/>
            <person name="Rawnsley T."/>
            <person name="Rouy Z."/>
            <person name="Schenowitz C."/>
            <person name="Sellstedt A."/>
            <person name="Tavares F."/>
            <person name="Tomkins J.P."/>
            <person name="Vallenet D."/>
            <person name="Valverde C."/>
            <person name="Wall L.G."/>
            <person name="Wang Y."/>
            <person name="Medigue C."/>
            <person name="Benson D.R."/>
        </authorList>
    </citation>
    <scope>NUCLEOTIDE SEQUENCE [LARGE SCALE GENOMIC DNA]</scope>
    <source>
        <strain evidence="5">DSM 45986 / CECT 9034 / ACN14a</strain>
    </source>
</reference>
<organism evidence="4 5">
    <name type="scientific">Frankia alni (strain DSM 45986 / CECT 9034 / ACN14a)</name>
    <dbReference type="NCBI Taxonomy" id="326424"/>
    <lineage>
        <taxon>Bacteria</taxon>
        <taxon>Bacillati</taxon>
        <taxon>Actinomycetota</taxon>
        <taxon>Actinomycetes</taxon>
        <taxon>Frankiales</taxon>
        <taxon>Frankiaceae</taxon>
        <taxon>Frankia</taxon>
    </lineage>
</organism>
<evidence type="ECO:0000313" key="4">
    <source>
        <dbReference type="EMBL" id="CAJ61779.1"/>
    </source>
</evidence>
<dbReference type="eggNOG" id="COG0683">
    <property type="taxonomic scope" value="Bacteria"/>
</dbReference>
<dbReference type="KEGG" id="fal:FRAAL3135"/>
<dbReference type="HOGENOM" id="CLU_737357_0_0_11"/>
<dbReference type="Proteomes" id="UP000000657">
    <property type="component" value="Chromosome"/>
</dbReference>
<dbReference type="PANTHER" id="PTHR30483">
    <property type="entry name" value="LEUCINE-SPECIFIC-BINDING PROTEIN"/>
    <property type="match status" value="1"/>
</dbReference>
<evidence type="ECO:0000256" key="2">
    <source>
        <dbReference type="ARBA" id="ARBA00022729"/>
    </source>
</evidence>
<dbReference type="SUPFAM" id="SSF53822">
    <property type="entry name" value="Periplasmic binding protein-like I"/>
    <property type="match status" value="1"/>
</dbReference>
<protein>
    <recommendedName>
        <fullName evidence="3">Leucine-binding protein domain-containing protein</fullName>
    </recommendedName>
</protein>
<evidence type="ECO:0000259" key="3">
    <source>
        <dbReference type="Pfam" id="PF13458"/>
    </source>
</evidence>
<gene>
    <name evidence="4" type="ordered locus">FRAAL3135</name>
</gene>
<accession>Q0RL26</accession>
<comment type="similarity">
    <text evidence="1">Belongs to the leucine-binding protein family.</text>
</comment>